<dbReference type="PANTHER" id="PTHR43133">
    <property type="entry name" value="RNA POLYMERASE ECF-TYPE SIGMA FACTO"/>
    <property type="match status" value="1"/>
</dbReference>
<protein>
    <submittedName>
        <fullName evidence="7">RNA polymerase sigma-70 factor</fullName>
    </submittedName>
</protein>
<reference evidence="7" key="2">
    <citation type="submission" date="2021-09" db="EMBL/GenBank/DDBJ databases">
        <authorList>
            <person name="Gilroy R."/>
        </authorList>
    </citation>
    <scope>NUCLEOTIDE SEQUENCE</scope>
    <source>
        <strain evidence="7">CHK121-7720</strain>
    </source>
</reference>
<evidence type="ECO:0000313" key="8">
    <source>
        <dbReference type="Proteomes" id="UP000757103"/>
    </source>
</evidence>
<keyword evidence="3" id="KW-0731">Sigma factor</keyword>
<dbReference type="NCBIfam" id="TIGR02937">
    <property type="entry name" value="sigma70-ECF"/>
    <property type="match status" value="1"/>
</dbReference>
<dbReference type="InterPro" id="IPR013249">
    <property type="entry name" value="RNA_pol_sigma70_r4_t2"/>
</dbReference>
<comment type="caution">
    <text evidence="7">The sequence shown here is derived from an EMBL/GenBank/DDBJ whole genome shotgun (WGS) entry which is preliminary data.</text>
</comment>
<evidence type="ECO:0000256" key="3">
    <source>
        <dbReference type="ARBA" id="ARBA00023082"/>
    </source>
</evidence>
<dbReference type="RefSeq" id="WP_272960361.1">
    <property type="nucleotide sequence ID" value="NZ_CAKMIC010000001.1"/>
</dbReference>
<keyword evidence="4" id="KW-0804">Transcription</keyword>
<dbReference type="AlphaFoldDB" id="A0A921SVC1"/>
<dbReference type="InterPro" id="IPR036388">
    <property type="entry name" value="WH-like_DNA-bd_sf"/>
</dbReference>
<keyword evidence="2" id="KW-0805">Transcription regulation</keyword>
<dbReference type="Gene3D" id="1.10.10.10">
    <property type="entry name" value="Winged helix-like DNA-binding domain superfamily/Winged helix DNA-binding domain"/>
    <property type="match status" value="1"/>
</dbReference>
<sequence length="183" mass="21615">MDDVALTIQLKQGNQLAFTILYNTYSDQAYRLAFKYLCNKELAEDAVQNLFMKIWTKRDCLDERRPLNHFLFTVLKNDILNILRDSRNNIFVLDDCLELLERIDDDQVDDEIDREQLDMIHRAIDQLSPQRRKIFSLKISGQYSNQEIADKLHLSVNTVKFQYSQSLKQIKELIRQCAISLLL</sequence>
<dbReference type="NCBIfam" id="TIGR02985">
    <property type="entry name" value="Sig70_bacteroi1"/>
    <property type="match status" value="1"/>
</dbReference>
<dbReference type="InterPro" id="IPR014284">
    <property type="entry name" value="RNA_pol_sigma-70_dom"/>
</dbReference>
<reference evidence="7" key="1">
    <citation type="journal article" date="2021" name="PeerJ">
        <title>Extensive microbial diversity within the chicken gut microbiome revealed by metagenomics and culture.</title>
        <authorList>
            <person name="Gilroy R."/>
            <person name="Ravi A."/>
            <person name="Getino M."/>
            <person name="Pursley I."/>
            <person name="Horton D.L."/>
            <person name="Alikhan N.F."/>
            <person name="Baker D."/>
            <person name="Gharbi K."/>
            <person name="Hall N."/>
            <person name="Watson M."/>
            <person name="Adriaenssens E.M."/>
            <person name="Foster-Nyarko E."/>
            <person name="Jarju S."/>
            <person name="Secka A."/>
            <person name="Antonio M."/>
            <person name="Oren A."/>
            <person name="Chaudhuri R.R."/>
            <person name="La Ragione R."/>
            <person name="Hildebrand F."/>
            <person name="Pallen M.J."/>
        </authorList>
    </citation>
    <scope>NUCLEOTIDE SEQUENCE</scope>
    <source>
        <strain evidence="7">CHK121-7720</strain>
    </source>
</reference>
<dbReference type="SUPFAM" id="SSF88946">
    <property type="entry name" value="Sigma2 domain of RNA polymerase sigma factors"/>
    <property type="match status" value="1"/>
</dbReference>
<evidence type="ECO:0000256" key="4">
    <source>
        <dbReference type="ARBA" id="ARBA00023163"/>
    </source>
</evidence>
<dbReference type="SUPFAM" id="SSF88659">
    <property type="entry name" value="Sigma3 and sigma4 domains of RNA polymerase sigma factors"/>
    <property type="match status" value="1"/>
</dbReference>
<dbReference type="Proteomes" id="UP000757103">
    <property type="component" value="Unassembled WGS sequence"/>
</dbReference>
<dbReference type="InterPro" id="IPR039425">
    <property type="entry name" value="RNA_pol_sigma-70-like"/>
</dbReference>
<dbReference type="PANTHER" id="PTHR43133:SF46">
    <property type="entry name" value="RNA POLYMERASE SIGMA-70 FACTOR ECF SUBFAMILY"/>
    <property type="match status" value="1"/>
</dbReference>
<feature type="domain" description="RNA polymerase sigma-70 region 2" evidence="5">
    <location>
        <begin position="21"/>
        <end position="87"/>
    </location>
</feature>
<evidence type="ECO:0000259" key="5">
    <source>
        <dbReference type="Pfam" id="PF04542"/>
    </source>
</evidence>
<dbReference type="InterPro" id="IPR013324">
    <property type="entry name" value="RNA_pol_sigma_r3/r4-like"/>
</dbReference>
<gene>
    <name evidence="7" type="ORF">K8U91_08925</name>
</gene>
<evidence type="ECO:0000256" key="2">
    <source>
        <dbReference type="ARBA" id="ARBA00023015"/>
    </source>
</evidence>
<dbReference type="GO" id="GO:0003677">
    <property type="term" value="F:DNA binding"/>
    <property type="evidence" value="ECO:0007669"/>
    <property type="project" value="InterPro"/>
</dbReference>
<dbReference type="InterPro" id="IPR007627">
    <property type="entry name" value="RNA_pol_sigma70_r2"/>
</dbReference>
<dbReference type="Gene3D" id="1.10.1740.10">
    <property type="match status" value="1"/>
</dbReference>
<evidence type="ECO:0000256" key="1">
    <source>
        <dbReference type="ARBA" id="ARBA00010641"/>
    </source>
</evidence>
<evidence type="ECO:0000313" key="7">
    <source>
        <dbReference type="EMBL" id="HJG89571.1"/>
    </source>
</evidence>
<organism evidence="7 8">
    <name type="scientific">Barnesiella viscericola</name>
    <dbReference type="NCBI Taxonomy" id="397865"/>
    <lineage>
        <taxon>Bacteria</taxon>
        <taxon>Pseudomonadati</taxon>
        <taxon>Bacteroidota</taxon>
        <taxon>Bacteroidia</taxon>
        <taxon>Bacteroidales</taxon>
        <taxon>Barnesiellaceae</taxon>
        <taxon>Barnesiella</taxon>
    </lineage>
</organism>
<dbReference type="InterPro" id="IPR014327">
    <property type="entry name" value="RNA_pol_sigma70_bacteroid"/>
</dbReference>
<dbReference type="GO" id="GO:0016987">
    <property type="term" value="F:sigma factor activity"/>
    <property type="evidence" value="ECO:0007669"/>
    <property type="project" value="UniProtKB-KW"/>
</dbReference>
<name>A0A921SVC1_9BACT</name>
<feature type="domain" description="RNA polymerase sigma factor 70 region 4 type 2" evidence="6">
    <location>
        <begin position="118"/>
        <end position="170"/>
    </location>
</feature>
<evidence type="ECO:0000259" key="6">
    <source>
        <dbReference type="Pfam" id="PF08281"/>
    </source>
</evidence>
<proteinExistence type="inferred from homology"/>
<dbReference type="Pfam" id="PF08281">
    <property type="entry name" value="Sigma70_r4_2"/>
    <property type="match status" value="1"/>
</dbReference>
<accession>A0A921SVC1</accession>
<dbReference type="InterPro" id="IPR013325">
    <property type="entry name" value="RNA_pol_sigma_r2"/>
</dbReference>
<dbReference type="EMBL" id="DYUD01000024">
    <property type="protein sequence ID" value="HJG89571.1"/>
    <property type="molecule type" value="Genomic_DNA"/>
</dbReference>
<dbReference type="Pfam" id="PF04542">
    <property type="entry name" value="Sigma70_r2"/>
    <property type="match status" value="1"/>
</dbReference>
<dbReference type="GO" id="GO:0006352">
    <property type="term" value="P:DNA-templated transcription initiation"/>
    <property type="evidence" value="ECO:0007669"/>
    <property type="project" value="InterPro"/>
</dbReference>
<comment type="similarity">
    <text evidence="1">Belongs to the sigma-70 factor family. ECF subfamily.</text>
</comment>